<proteinExistence type="inferred from homology"/>
<dbReference type="EMBL" id="KB456266">
    <property type="protein sequence ID" value="EMF11598.1"/>
    <property type="molecule type" value="Genomic_DNA"/>
</dbReference>
<evidence type="ECO:0000259" key="2">
    <source>
        <dbReference type="PROSITE" id="PS50404"/>
    </source>
</evidence>
<feature type="domain" description="GST N-terminal" evidence="2">
    <location>
        <begin position="1"/>
        <end position="86"/>
    </location>
</feature>
<evidence type="ECO:0000313" key="5">
    <source>
        <dbReference type="Proteomes" id="UP000016931"/>
    </source>
</evidence>
<dbReference type="PROSITE" id="PS50405">
    <property type="entry name" value="GST_CTER"/>
    <property type="match status" value="1"/>
</dbReference>
<dbReference type="Pfam" id="PF00043">
    <property type="entry name" value="GST_C"/>
    <property type="match status" value="1"/>
</dbReference>
<dbReference type="Gene3D" id="3.40.30.10">
    <property type="entry name" value="Glutaredoxin"/>
    <property type="match status" value="1"/>
</dbReference>
<dbReference type="CDD" id="cd03046">
    <property type="entry name" value="GST_N_GTT1_like"/>
    <property type="match status" value="1"/>
</dbReference>
<accession>M3D283</accession>
<dbReference type="OrthoDB" id="2309723at2759"/>
<dbReference type="Gene3D" id="1.20.1050.10">
    <property type="match status" value="1"/>
</dbReference>
<dbReference type="OMA" id="YADYVFW"/>
<dbReference type="InterPro" id="IPR010987">
    <property type="entry name" value="Glutathione-S-Trfase_C-like"/>
</dbReference>
<evidence type="ECO:0000313" key="4">
    <source>
        <dbReference type="EMBL" id="EMF11598.1"/>
    </source>
</evidence>
<protein>
    <submittedName>
        <fullName evidence="4">Glutathione S-transferase</fullName>
    </submittedName>
</protein>
<dbReference type="Pfam" id="PF13409">
    <property type="entry name" value="GST_N_2"/>
    <property type="match status" value="1"/>
</dbReference>
<dbReference type="PANTHER" id="PTHR44051">
    <property type="entry name" value="GLUTATHIONE S-TRANSFERASE-RELATED"/>
    <property type="match status" value="1"/>
</dbReference>
<dbReference type="AlphaFoldDB" id="M3D283"/>
<comment type="similarity">
    <text evidence="1">Belongs to the GST superfamily.</text>
</comment>
<dbReference type="GeneID" id="27905288"/>
<dbReference type="InterPro" id="IPR004045">
    <property type="entry name" value="Glutathione_S-Trfase_N"/>
</dbReference>
<reference evidence="4 5" key="1">
    <citation type="journal article" date="2012" name="PLoS Pathog.">
        <title>Diverse lifestyles and strategies of plant pathogenesis encoded in the genomes of eighteen Dothideomycetes fungi.</title>
        <authorList>
            <person name="Ohm R.A."/>
            <person name="Feau N."/>
            <person name="Henrissat B."/>
            <person name="Schoch C.L."/>
            <person name="Horwitz B.A."/>
            <person name="Barry K.W."/>
            <person name="Condon B.J."/>
            <person name="Copeland A.C."/>
            <person name="Dhillon B."/>
            <person name="Glaser F."/>
            <person name="Hesse C.N."/>
            <person name="Kosti I."/>
            <person name="LaButti K."/>
            <person name="Lindquist E.A."/>
            <person name="Lucas S."/>
            <person name="Salamov A.A."/>
            <person name="Bradshaw R.E."/>
            <person name="Ciuffetti L."/>
            <person name="Hamelin R.C."/>
            <person name="Kema G.H.J."/>
            <person name="Lawrence C."/>
            <person name="Scott J.A."/>
            <person name="Spatafora J.W."/>
            <person name="Turgeon B.G."/>
            <person name="de Wit P.J.G.M."/>
            <person name="Zhong S."/>
            <person name="Goodwin S.B."/>
            <person name="Grigoriev I.V."/>
        </authorList>
    </citation>
    <scope>NUCLEOTIDE SEQUENCE [LARGE SCALE GENOMIC DNA]</scope>
    <source>
        <strain evidence="4 5">SO2202</strain>
    </source>
</reference>
<dbReference type="Proteomes" id="UP000016931">
    <property type="component" value="Unassembled WGS sequence"/>
</dbReference>
<name>M3D283_SPHMS</name>
<dbReference type="InterPro" id="IPR036282">
    <property type="entry name" value="Glutathione-S-Trfase_C_sf"/>
</dbReference>
<dbReference type="SFLD" id="SFLDG01150">
    <property type="entry name" value="Main.1:_Beta-like"/>
    <property type="match status" value="1"/>
</dbReference>
<dbReference type="InterPro" id="IPR004046">
    <property type="entry name" value="GST_C"/>
</dbReference>
<dbReference type="GO" id="GO:0016740">
    <property type="term" value="F:transferase activity"/>
    <property type="evidence" value="ECO:0007669"/>
    <property type="project" value="UniProtKB-KW"/>
</dbReference>
<gene>
    <name evidence="4" type="ORF">SEPMUDRAFT_165065</name>
</gene>
<feature type="domain" description="GST C-terminal" evidence="3">
    <location>
        <begin position="92"/>
        <end position="217"/>
    </location>
</feature>
<dbReference type="SFLD" id="SFLDG00358">
    <property type="entry name" value="Main_(cytGST)"/>
    <property type="match status" value="1"/>
</dbReference>
<dbReference type="PANTHER" id="PTHR44051:SF9">
    <property type="entry name" value="GLUTATHIONE S-TRANSFERASE 1"/>
    <property type="match status" value="1"/>
</dbReference>
<dbReference type="SUPFAM" id="SSF47616">
    <property type="entry name" value="GST C-terminal domain-like"/>
    <property type="match status" value="1"/>
</dbReference>
<dbReference type="HOGENOM" id="CLU_011226_15_5_1"/>
<keyword evidence="4" id="KW-0808">Transferase</keyword>
<keyword evidence="5" id="KW-1185">Reference proteome</keyword>
<evidence type="ECO:0000259" key="3">
    <source>
        <dbReference type="PROSITE" id="PS50405"/>
    </source>
</evidence>
<dbReference type="SUPFAM" id="SSF52833">
    <property type="entry name" value="Thioredoxin-like"/>
    <property type="match status" value="1"/>
</dbReference>
<dbReference type="PROSITE" id="PS50404">
    <property type="entry name" value="GST_NTER"/>
    <property type="match status" value="1"/>
</dbReference>
<evidence type="ECO:0000256" key="1">
    <source>
        <dbReference type="ARBA" id="ARBA00007409"/>
    </source>
</evidence>
<organism evidence="4 5">
    <name type="scientific">Sphaerulina musiva (strain SO2202)</name>
    <name type="common">Poplar stem canker fungus</name>
    <name type="synonym">Septoria musiva</name>
    <dbReference type="NCBI Taxonomy" id="692275"/>
    <lineage>
        <taxon>Eukaryota</taxon>
        <taxon>Fungi</taxon>
        <taxon>Dikarya</taxon>
        <taxon>Ascomycota</taxon>
        <taxon>Pezizomycotina</taxon>
        <taxon>Dothideomycetes</taxon>
        <taxon>Dothideomycetidae</taxon>
        <taxon>Mycosphaerellales</taxon>
        <taxon>Mycosphaerellaceae</taxon>
        <taxon>Sphaerulina</taxon>
    </lineage>
</organism>
<dbReference type="SFLD" id="SFLDS00019">
    <property type="entry name" value="Glutathione_Transferase_(cytos"/>
    <property type="match status" value="1"/>
</dbReference>
<dbReference type="InterPro" id="IPR036249">
    <property type="entry name" value="Thioredoxin-like_sf"/>
</dbReference>
<dbReference type="eggNOG" id="KOG0867">
    <property type="taxonomic scope" value="Eukaryota"/>
</dbReference>
<dbReference type="STRING" id="692275.M3D283"/>
<dbReference type="InterPro" id="IPR040079">
    <property type="entry name" value="Glutathione_S-Trfase"/>
</dbReference>
<dbReference type="RefSeq" id="XP_016759719.1">
    <property type="nucleotide sequence ID" value="XM_016908151.1"/>
</dbReference>
<sequence length="240" mass="26430">MTLTVHHLGISQSERIVFLCEELGLEYNLVNYTRDPLTAPESLKSLPGNSTGKAPFIVDDAVNPPLALSESAAICQYIIETYGSGRLTTPVGQPGFVDYIYWFNYCSGSLQPALNTAMLVRMADLPPDDFLPKLSANSVQDALSHVNDRLSSHKWLAGEDFTAADIMMMFSLSTGRYWSGTSLKGYDHILRWLRDVAARPAYVRAMEKGDPEMQPLLSADGPEKTLIELGGVGNGIWKKK</sequence>